<keyword evidence="2" id="KW-1185">Reference proteome</keyword>
<evidence type="ECO:0000313" key="1">
    <source>
        <dbReference type="EMBL" id="KAH3675252.1"/>
    </source>
</evidence>
<sequence length="287" mass="32346">MALASSSFIFHPPERDPTCWFLLSLLNPTSSRAEAISSFDVSFSSGSDAMKSTRFMSASSPWSLCSTKQVLTSDLSGNPSNCPLAMALINVDLPTPFLPHRPIVENVRSEQFSELVDGLVDKGLLGVLIEEVAQTHAQVLRKSRPVVDIGVGEQNSDQVIVDHSVVDLRLDFSEILFGLFQRQSTMEFSIRLFRLSIFNHLQSFGGKFSHLWKRSRPDDSFHTRKQDRNIMLDLKLVIHQSRQILSDHHGLSQLFLRRGGQLERLVQNGHQQREGGLCDLCNECDRR</sequence>
<reference evidence="1" key="1">
    <citation type="journal article" date="2021" name="Open Biol.">
        <title>Shared evolutionary footprints suggest mitochondrial oxidative damage underlies multiple complex I losses in fungi.</title>
        <authorList>
            <person name="Schikora-Tamarit M.A."/>
            <person name="Marcet-Houben M."/>
            <person name="Nosek J."/>
            <person name="Gabaldon T."/>
        </authorList>
    </citation>
    <scope>NUCLEOTIDE SEQUENCE</scope>
    <source>
        <strain evidence="1">NCAIM Y.01608</strain>
    </source>
</reference>
<protein>
    <submittedName>
        <fullName evidence="1">Uncharacterized protein</fullName>
    </submittedName>
</protein>
<reference evidence="1" key="2">
    <citation type="submission" date="2021-01" db="EMBL/GenBank/DDBJ databases">
        <authorList>
            <person name="Schikora-Tamarit M.A."/>
        </authorList>
    </citation>
    <scope>NUCLEOTIDE SEQUENCE</scope>
    <source>
        <strain evidence="1">NCAIM Y.01608</strain>
    </source>
</reference>
<comment type="caution">
    <text evidence="1">The sequence shown here is derived from an EMBL/GenBank/DDBJ whole genome shotgun (WGS) entry which is preliminary data.</text>
</comment>
<dbReference type="Proteomes" id="UP000788993">
    <property type="component" value="Unassembled WGS sequence"/>
</dbReference>
<evidence type="ECO:0000313" key="2">
    <source>
        <dbReference type="Proteomes" id="UP000788993"/>
    </source>
</evidence>
<name>A0A9P8PPH9_9ASCO</name>
<dbReference type="EMBL" id="JAEUBD010000382">
    <property type="protein sequence ID" value="KAH3675252.1"/>
    <property type="molecule type" value="Genomic_DNA"/>
</dbReference>
<dbReference type="AlphaFoldDB" id="A0A9P8PPH9"/>
<organism evidence="1 2">
    <name type="scientific">Ogataea polymorpha</name>
    <dbReference type="NCBI Taxonomy" id="460523"/>
    <lineage>
        <taxon>Eukaryota</taxon>
        <taxon>Fungi</taxon>
        <taxon>Dikarya</taxon>
        <taxon>Ascomycota</taxon>
        <taxon>Saccharomycotina</taxon>
        <taxon>Pichiomycetes</taxon>
        <taxon>Pichiales</taxon>
        <taxon>Pichiaceae</taxon>
        <taxon>Ogataea</taxon>
    </lineage>
</organism>
<proteinExistence type="predicted"/>
<accession>A0A9P8PPH9</accession>
<gene>
    <name evidence="1" type="ORF">OGATHE_001592</name>
</gene>